<protein>
    <submittedName>
        <fullName evidence="1">Uncharacterized protein</fullName>
    </submittedName>
</protein>
<name>A0AA35CJD0_9FIRM</name>
<dbReference type="AlphaFoldDB" id="A0AA35CJD0"/>
<reference evidence="1" key="1">
    <citation type="submission" date="2022-03" db="EMBL/GenBank/DDBJ databases">
        <title>Complete genome sequence of Caldinitratiruptor microaerophilus.</title>
        <authorList>
            <person name="Mukaiyama R."/>
            <person name="Nishiyama T."/>
            <person name="Ueda K."/>
        </authorList>
    </citation>
    <scope>NUCLEOTIDE SEQUENCE</scope>
    <source>
        <strain evidence="1">JCM 16183</strain>
    </source>
</reference>
<evidence type="ECO:0000313" key="2">
    <source>
        <dbReference type="Proteomes" id="UP001163687"/>
    </source>
</evidence>
<dbReference type="EMBL" id="AP025628">
    <property type="protein sequence ID" value="BDG60345.1"/>
    <property type="molecule type" value="Genomic_DNA"/>
</dbReference>
<dbReference type="KEGG" id="cmic:caldi_14350"/>
<organism evidence="1 2">
    <name type="scientific">Caldinitratiruptor microaerophilus</name>
    <dbReference type="NCBI Taxonomy" id="671077"/>
    <lineage>
        <taxon>Bacteria</taxon>
        <taxon>Bacillati</taxon>
        <taxon>Bacillota</taxon>
        <taxon>Clostridia</taxon>
        <taxon>Eubacteriales</taxon>
        <taxon>Symbiobacteriaceae</taxon>
        <taxon>Caldinitratiruptor</taxon>
    </lineage>
</organism>
<gene>
    <name evidence="1" type="ORF">caldi_14350</name>
</gene>
<keyword evidence="2" id="KW-1185">Reference proteome</keyword>
<dbReference type="Proteomes" id="UP001163687">
    <property type="component" value="Chromosome"/>
</dbReference>
<accession>A0AA35CJD0</accession>
<proteinExistence type="predicted"/>
<evidence type="ECO:0000313" key="1">
    <source>
        <dbReference type="EMBL" id="BDG60345.1"/>
    </source>
</evidence>
<sequence length="66" mass="7257">MVRVGIHSVHVQPYGVSKIDLTNSFLRWYRGQRASVRIEDANGHKCPSCYVAPALRLGAALGLTGY</sequence>